<comment type="similarity">
    <text evidence="1">Belongs to the membrane fusion protein (MFP) (TC 8.A.1) family.</text>
</comment>
<dbReference type="RefSeq" id="WP_184143844.1">
    <property type="nucleotide sequence ID" value="NZ_JACHIK010000005.1"/>
</dbReference>
<dbReference type="EMBL" id="JACHIK010000005">
    <property type="protein sequence ID" value="MBB5042710.1"/>
    <property type="molecule type" value="Genomic_DNA"/>
</dbReference>
<evidence type="ECO:0000256" key="2">
    <source>
        <dbReference type="SAM" id="SignalP"/>
    </source>
</evidence>
<protein>
    <submittedName>
        <fullName evidence="6">RND family efflux transporter MFP subunit</fullName>
    </submittedName>
</protein>
<feature type="domain" description="Multidrug resistance protein MdtA-like barrel-sandwich hybrid" evidence="3">
    <location>
        <begin position="58"/>
        <end position="193"/>
    </location>
</feature>
<evidence type="ECO:0000313" key="6">
    <source>
        <dbReference type="EMBL" id="MBB5042710.1"/>
    </source>
</evidence>
<dbReference type="PANTHER" id="PTHR30469">
    <property type="entry name" value="MULTIDRUG RESISTANCE PROTEIN MDTA"/>
    <property type="match status" value="1"/>
</dbReference>
<sequence>MRKLPVLLASAALAASLLAGCKKEEEAAAPPRPVLFTVATQTALAGTRFAGTVQAKVQAALGSRVSGRLVSRTVHVGDLVKKGDVLAVLDSTAYELAVRSARAELSSAEATLASAVATEDRQKTLLQSNAAAKAAVESAEQSREAADAGVTRARTALTKAEEQLSYTQITAEFDGVVVATGAEVGQTVSPGAAIVTVARPDERDAVVDIPETAEAIGLGSRFTVSLQINPAITVKGTVREIAPSADAVTRTRRVKIALEDPPDTVRLGTTITAELEGPAHTGILVPETAVLEKDGKPHIWLVDAGKGEVHLVPVETGARSGSLVMVASGIKEGDRVVTAGVHSLEEGQKVKMTDEAGL</sequence>
<dbReference type="Pfam" id="PF25954">
    <property type="entry name" value="Beta-barrel_RND_2"/>
    <property type="match status" value="1"/>
</dbReference>
<accession>A0A7W8DUP9</accession>
<reference evidence="6 7" key="1">
    <citation type="submission" date="2020-08" db="EMBL/GenBank/DDBJ databases">
        <title>Genomic Encyclopedia of Type Strains, Phase IV (KMG-IV): sequencing the most valuable type-strain genomes for metagenomic binning, comparative biology and taxonomic classification.</title>
        <authorList>
            <person name="Goeker M."/>
        </authorList>
    </citation>
    <scope>NUCLEOTIDE SEQUENCE [LARGE SCALE GENOMIC DNA]</scope>
    <source>
        <strain evidence="6 7">DSM 21319</strain>
    </source>
</reference>
<dbReference type="Gene3D" id="2.40.420.20">
    <property type="match status" value="1"/>
</dbReference>
<dbReference type="InterPro" id="IPR006143">
    <property type="entry name" value="RND_pump_MFP"/>
</dbReference>
<name>A0A7W8DUP9_9HYPH</name>
<evidence type="ECO:0000256" key="1">
    <source>
        <dbReference type="ARBA" id="ARBA00009477"/>
    </source>
</evidence>
<feature type="signal peptide" evidence="2">
    <location>
        <begin position="1"/>
        <end position="19"/>
    </location>
</feature>
<dbReference type="PANTHER" id="PTHR30469:SF15">
    <property type="entry name" value="HLYD FAMILY OF SECRETION PROTEINS"/>
    <property type="match status" value="1"/>
</dbReference>
<feature type="domain" description="YknX-like C-terminal permuted SH3-like" evidence="5">
    <location>
        <begin position="283"/>
        <end position="351"/>
    </location>
</feature>
<dbReference type="Pfam" id="PF25989">
    <property type="entry name" value="YknX_C"/>
    <property type="match status" value="1"/>
</dbReference>
<dbReference type="PROSITE" id="PS51257">
    <property type="entry name" value="PROKAR_LIPOPROTEIN"/>
    <property type="match status" value="1"/>
</dbReference>
<comment type="caution">
    <text evidence="6">The sequence shown here is derived from an EMBL/GenBank/DDBJ whole genome shotgun (WGS) entry which is preliminary data.</text>
</comment>
<feature type="domain" description="CusB-like beta-barrel" evidence="4">
    <location>
        <begin position="207"/>
        <end position="277"/>
    </location>
</feature>
<keyword evidence="2" id="KW-0732">Signal</keyword>
<dbReference type="SUPFAM" id="SSF111369">
    <property type="entry name" value="HlyD-like secretion proteins"/>
    <property type="match status" value="1"/>
</dbReference>
<proteinExistence type="inferred from homology"/>
<dbReference type="InterPro" id="IPR058792">
    <property type="entry name" value="Beta-barrel_RND_2"/>
</dbReference>
<evidence type="ECO:0000313" key="7">
    <source>
        <dbReference type="Proteomes" id="UP000535406"/>
    </source>
</evidence>
<dbReference type="Gene3D" id="2.40.50.100">
    <property type="match status" value="1"/>
</dbReference>
<dbReference type="Gene3D" id="1.10.287.470">
    <property type="entry name" value="Helix hairpin bin"/>
    <property type="match status" value="1"/>
</dbReference>
<evidence type="ECO:0000259" key="4">
    <source>
        <dbReference type="Pfam" id="PF25954"/>
    </source>
</evidence>
<evidence type="ECO:0000259" key="5">
    <source>
        <dbReference type="Pfam" id="PF25989"/>
    </source>
</evidence>
<organism evidence="6 7">
    <name type="scientific">Shinella fusca</name>
    <dbReference type="NCBI Taxonomy" id="544480"/>
    <lineage>
        <taxon>Bacteria</taxon>
        <taxon>Pseudomonadati</taxon>
        <taxon>Pseudomonadota</taxon>
        <taxon>Alphaproteobacteria</taxon>
        <taxon>Hyphomicrobiales</taxon>
        <taxon>Rhizobiaceae</taxon>
        <taxon>Shinella</taxon>
    </lineage>
</organism>
<evidence type="ECO:0000259" key="3">
    <source>
        <dbReference type="Pfam" id="PF25917"/>
    </source>
</evidence>
<gene>
    <name evidence="6" type="ORF">HNQ66_002106</name>
</gene>
<feature type="chain" id="PRO_5031172259" evidence="2">
    <location>
        <begin position="20"/>
        <end position="358"/>
    </location>
</feature>
<keyword evidence="7" id="KW-1185">Reference proteome</keyword>
<dbReference type="Gene3D" id="2.40.30.170">
    <property type="match status" value="1"/>
</dbReference>
<dbReference type="InterPro" id="IPR058637">
    <property type="entry name" value="YknX-like_C"/>
</dbReference>
<dbReference type="Proteomes" id="UP000535406">
    <property type="component" value="Unassembled WGS sequence"/>
</dbReference>
<dbReference type="GO" id="GO:1990281">
    <property type="term" value="C:efflux pump complex"/>
    <property type="evidence" value="ECO:0007669"/>
    <property type="project" value="TreeGrafter"/>
</dbReference>
<dbReference type="NCBIfam" id="TIGR01730">
    <property type="entry name" value="RND_mfp"/>
    <property type="match status" value="1"/>
</dbReference>
<dbReference type="AlphaFoldDB" id="A0A7W8DUP9"/>
<dbReference type="InterPro" id="IPR058625">
    <property type="entry name" value="MdtA-like_BSH"/>
</dbReference>
<dbReference type="GO" id="GO:0015562">
    <property type="term" value="F:efflux transmembrane transporter activity"/>
    <property type="evidence" value="ECO:0007669"/>
    <property type="project" value="TreeGrafter"/>
</dbReference>
<dbReference type="Pfam" id="PF25917">
    <property type="entry name" value="BSH_RND"/>
    <property type="match status" value="1"/>
</dbReference>